<organism evidence="1 2">
    <name type="scientific">Mycolicibacterium aubagnense</name>
    <dbReference type="NCBI Taxonomy" id="319707"/>
    <lineage>
        <taxon>Bacteria</taxon>
        <taxon>Bacillati</taxon>
        <taxon>Actinomycetota</taxon>
        <taxon>Actinomycetes</taxon>
        <taxon>Mycobacteriales</taxon>
        <taxon>Mycobacteriaceae</taxon>
        <taxon>Mycolicibacterium</taxon>
    </lineage>
</organism>
<sequence>MPTARPRHPITETEDIARALDTARRVWPEMSDKPAALLRLLILAGQQSVEDRAAHRRHAIQATAGSLAGSFGPDYLHELREDWPA</sequence>
<dbReference type="Proteomes" id="UP000465609">
    <property type="component" value="Plasmid pJCM15296"/>
</dbReference>
<reference evidence="1 2" key="1">
    <citation type="journal article" date="2019" name="Emerg. Microbes Infect.">
        <title>Comprehensive subspecies identification of 175 nontuberculous mycobacteria species based on 7547 genomic profiles.</title>
        <authorList>
            <person name="Matsumoto Y."/>
            <person name="Kinjo T."/>
            <person name="Motooka D."/>
            <person name="Nabeya D."/>
            <person name="Jung N."/>
            <person name="Uechi K."/>
            <person name="Horii T."/>
            <person name="Iida T."/>
            <person name="Fujita J."/>
            <person name="Nakamura S."/>
        </authorList>
    </citation>
    <scope>NUCLEOTIDE SEQUENCE [LARGE SCALE GENOMIC DNA]</scope>
    <source>
        <strain evidence="1 2">JCM 15296</strain>
        <plasmid evidence="1">pJCM15296</plasmid>
    </source>
</reference>
<protein>
    <submittedName>
        <fullName evidence="1">Uncharacterized protein</fullName>
    </submittedName>
</protein>
<proteinExistence type="predicted"/>
<evidence type="ECO:0000313" key="1">
    <source>
        <dbReference type="EMBL" id="BBX88237.1"/>
    </source>
</evidence>
<gene>
    <name evidence="1" type="ORF">MAUB_64380</name>
</gene>
<name>A0ABM7IND7_9MYCO</name>
<dbReference type="RefSeq" id="WP_138233393.1">
    <property type="nucleotide sequence ID" value="NZ_AP022578.1"/>
</dbReference>
<accession>A0ABM7IND7</accession>
<keyword evidence="2" id="KW-1185">Reference proteome</keyword>
<dbReference type="EMBL" id="AP022578">
    <property type="protein sequence ID" value="BBX88237.1"/>
    <property type="molecule type" value="Genomic_DNA"/>
</dbReference>
<keyword evidence="1" id="KW-0614">Plasmid</keyword>
<geneLocation type="plasmid" evidence="1 2">
    <name>pJCM15296</name>
</geneLocation>
<evidence type="ECO:0000313" key="2">
    <source>
        <dbReference type="Proteomes" id="UP000465609"/>
    </source>
</evidence>